<evidence type="ECO:0000256" key="1">
    <source>
        <dbReference type="SAM" id="MobiDB-lite"/>
    </source>
</evidence>
<feature type="region of interest" description="Disordered" evidence="1">
    <location>
        <begin position="973"/>
        <end position="1005"/>
    </location>
</feature>
<accession>A0A5B2ZE38</accession>
<reference evidence="3 4" key="2">
    <citation type="submission" date="2019-09" db="EMBL/GenBank/DDBJ databases">
        <authorList>
            <person name="Mazur A."/>
        </authorList>
    </citation>
    <scope>NUCLEOTIDE SEQUENCE [LARGE SCALE GENOMIC DNA]</scope>
    <source>
        <strain evidence="3 4">3729k</strain>
    </source>
</reference>
<keyword evidence="4" id="KW-1185">Reference proteome</keyword>
<sequence length="1311" mass="140692">MSTPLRRRLRHLRRLLGYGALVLLILAATAVGVLNQLLPLVERHPERIAAWLSDRIGQPVSFDGASARWTRRGPRLSLEGLRIGSGADTLDIGRAELLVAVYSGVLPGAPLTELKVRELDLRLEQDEDGRWRLAGLPVREGVPAADPLETLEALGELQVERARLSLRSPALASELRLARVDLRLRVSGDSLRAGLRMWASHEGMPLTAVAELRRGDWSGRLWVGGRDLELAQWSPLLADTGVVMAGRGELDLWAVIRAQRVAEVRSRARLEPFAVGARRPWYPDGAGGLRSPAVAYEGLDLLARWRSDADGWQLHAPELRFRERGRERPHALDGLWLAVAGEVSAVRAPSLDLGPVRALAMLSPRLPDELRRWLYEAAPDGELRNLRVAGRQDEWSGSVAVERLQWQAQARRPGMAGLRGSLAFDQDGGVMRARGPVSFDWVAFREPLEADLTGTLAWWREGGRWHLGAAGLELAGADFGAQVRAELEFDGEGRPRMDMAASVAPSDFAAAKRFWVRDRMPPRTVQWLDEALVQGRVSAGRAVLAGDLDQWPFRANSGRFDARAHVSGATVRFHEDWPDAEDLALDLVFDGPGMALVGGGMIAGNGVQRVAGGITDFRDPVLALDIESASRGEALQALMRASPLAARHEEHLRHASLRGPAAVDLTLELPLRRDLGPPRVEGELELAGARFEDPRWQLRLDELGGVVRFSAAGFAADGLKASFEGHPARFSLLVGAATGDAGLAARAALTGVFPAEPLLRRHEPLAWLLPHLRGETAWNLVLEVPAVSGDAQPGPAMLGVESDLTGLALDLPAPLAKPAASALPLRLLIPVPLERGELRLQLGDLLALRSRQQAGQAMAAHLLFGPGEVPAPPAEGLVVSGTAPSLDAAAWVRFAGDGEGTARLRRLDLQVRALDLLGAPFADTRVRLERDLERTLVRLEGEAVDGEISVPAEPSLGIEGRFRRLYWPLREQAGNGPVEPADGPAPGLPAAAPAPGSAQRPADAAVADAAADPDLARIAEAVPLPEPDQDPSTLPALRFGVEDLRVGALVLGRAELQAHPAGDGLRVDRFSTRSDDFSLDAVGDWRRAGEGRAVSEFSVDFKADSLGALLDAFGLAGMVDKGPTTGRLEGWWPGSPGGFSLERFSGRLQVEVGEGALLEVEPGGGGRVLGLISLAEIPRRLSLDFSDFFAKGFGFNTMSGEFVFADGMARTDLLRINGPAAEIRVSGSTDLRRREYDQRIEVLPKAGGVLPAIGALAAGPLGAAVGAVAQAVLHQPLKQAARTVYRVTGPWEAPVVEVVERGPPPVEGDKQ</sequence>
<reference evidence="3 4" key="1">
    <citation type="submission" date="2019-09" db="EMBL/GenBank/DDBJ databases">
        <title>Arenimonas chukotkensis sp. nov., a bacterium isolated from Chukotka hot spring, Arctic region, Russia.</title>
        <authorList>
            <person name="Zayulina K.S."/>
            <person name="Prokofeva M.I."/>
            <person name="Elcheninov A.G."/>
            <person name="Novikov A."/>
            <person name="Kochetkova T.V."/>
            <person name="Kublanov I.V."/>
        </authorList>
    </citation>
    <scope>NUCLEOTIDE SEQUENCE [LARGE SCALE GENOMIC DNA]</scope>
    <source>
        <strain evidence="3 4">3729k</strain>
    </source>
</reference>
<proteinExistence type="predicted"/>
<dbReference type="Pfam" id="PF13116">
    <property type="entry name" value="YhdP"/>
    <property type="match status" value="1"/>
</dbReference>
<name>A0A5B2ZE38_9GAMM</name>
<protein>
    <submittedName>
        <fullName evidence="3">TIGR02099 family protein</fullName>
    </submittedName>
</protein>
<dbReference type="InterPro" id="IPR025263">
    <property type="entry name" value="YhdP_central"/>
</dbReference>
<organism evidence="3 4">
    <name type="scientific">Arenimonas fontis</name>
    <dbReference type="NCBI Taxonomy" id="2608255"/>
    <lineage>
        <taxon>Bacteria</taxon>
        <taxon>Pseudomonadati</taxon>
        <taxon>Pseudomonadota</taxon>
        <taxon>Gammaproteobacteria</taxon>
        <taxon>Lysobacterales</taxon>
        <taxon>Lysobacteraceae</taxon>
        <taxon>Arenimonas</taxon>
    </lineage>
</organism>
<dbReference type="InterPro" id="IPR011836">
    <property type="entry name" value="YhdP"/>
</dbReference>
<dbReference type="RefSeq" id="WP_149859491.1">
    <property type="nucleotide sequence ID" value="NZ_VUOD01000001.1"/>
</dbReference>
<feature type="compositionally biased region" description="Low complexity" evidence="1">
    <location>
        <begin position="980"/>
        <end position="1005"/>
    </location>
</feature>
<gene>
    <name evidence="3" type="ORF">F0415_01875</name>
</gene>
<dbReference type="PANTHER" id="PTHR38690:SF1">
    <property type="entry name" value="PROTEASE"/>
    <property type="match status" value="1"/>
</dbReference>
<feature type="domain" description="YhdP central" evidence="2">
    <location>
        <begin position="10"/>
        <end position="1296"/>
    </location>
</feature>
<evidence type="ECO:0000313" key="3">
    <source>
        <dbReference type="EMBL" id="KAA2286269.1"/>
    </source>
</evidence>
<dbReference type="PANTHER" id="PTHR38690">
    <property type="entry name" value="PROTEASE-RELATED"/>
    <property type="match status" value="1"/>
</dbReference>
<evidence type="ECO:0000259" key="2">
    <source>
        <dbReference type="Pfam" id="PF13116"/>
    </source>
</evidence>
<dbReference type="Proteomes" id="UP000322165">
    <property type="component" value="Unassembled WGS sequence"/>
</dbReference>
<dbReference type="EMBL" id="VUOD01000001">
    <property type="protein sequence ID" value="KAA2286269.1"/>
    <property type="molecule type" value="Genomic_DNA"/>
</dbReference>
<comment type="caution">
    <text evidence="3">The sequence shown here is derived from an EMBL/GenBank/DDBJ whole genome shotgun (WGS) entry which is preliminary data.</text>
</comment>
<evidence type="ECO:0000313" key="4">
    <source>
        <dbReference type="Proteomes" id="UP000322165"/>
    </source>
</evidence>
<dbReference type="NCBIfam" id="TIGR02099">
    <property type="entry name" value="YhdP family protein"/>
    <property type="match status" value="1"/>
</dbReference>